<keyword evidence="3" id="KW-1185">Reference proteome</keyword>
<evidence type="ECO:0000259" key="1">
    <source>
        <dbReference type="Pfam" id="PF06863"/>
    </source>
</evidence>
<dbReference type="Gene3D" id="1.10.3360.10">
    <property type="entry name" value="VPA0735-like domain"/>
    <property type="match status" value="1"/>
</dbReference>
<name>A0A521FLG5_9ACTN</name>
<feature type="domain" description="DUF1254" evidence="1">
    <location>
        <begin position="78"/>
        <end position="190"/>
    </location>
</feature>
<organism evidence="2 3">
    <name type="scientific">Geodermatophilus aquaeductus</name>
    <dbReference type="NCBI Taxonomy" id="1564161"/>
    <lineage>
        <taxon>Bacteria</taxon>
        <taxon>Bacillati</taxon>
        <taxon>Actinomycetota</taxon>
        <taxon>Actinomycetes</taxon>
        <taxon>Geodermatophilales</taxon>
        <taxon>Geodermatophilaceae</taxon>
        <taxon>Geodermatophilus</taxon>
    </lineage>
</organism>
<dbReference type="EMBL" id="FXTJ01000009">
    <property type="protein sequence ID" value="SMO96301.1"/>
    <property type="molecule type" value="Genomic_DNA"/>
</dbReference>
<dbReference type="InterPro" id="IPR037050">
    <property type="entry name" value="DUF1254_sf"/>
</dbReference>
<dbReference type="Pfam" id="PF06863">
    <property type="entry name" value="DUF1254"/>
    <property type="match status" value="1"/>
</dbReference>
<dbReference type="RefSeq" id="WP_221888308.1">
    <property type="nucleotide sequence ID" value="NZ_FXTJ01000009.1"/>
</dbReference>
<dbReference type="AlphaFoldDB" id="A0A521FLG5"/>
<dbReference type="InterPro" id="IPR010679">
    <property type="entry name" value="DUF1254"/>
</dbReference>
<sequence length="227" mass="25556">MVDGAFPRRLENVRMDGELPRREDLPLIFDELDYQLACQAYLWALPLVSYAQWKTQHYDVFGATGSDLVHYLSYQDRLGLITANATTPYILNFFDLSETGPLVVELPPGPTAGGMSDFWQREFAVLGEMGPDAGRGGKHVVVPPGEAAPEVGDGWYVQHATVLNIMFGFRTLDPNQERAQLLVDAVRIYPYAERDHPEPTRIVSPDGRSWTGDQPHGLDYWVRLHDI</sequence>
<dbReference type="SUPFAM" id="SSF160935">
    <property type="entry name" value="VPA0735-like"/>
    <property type="match status" value="1"/>
</dbReference>
<reference evidence="2 3" key="1">
    <citation type="submission" date="2017-05" db="EMBL/GenBank/DDBJ databases">
        <authorList>
            <person name="Varghese N."/>
            <person name="Submissions S."/>
        </authorList>
    </citation>
    <scope>NUCLEOTIDE SEQUENCE [LARGE SCALE GENOMIC DNA]</scope>
    <source>
        <strain evidence="2 3">DSM 46834</strain>
    </source>
</reference>
<dbReference type="PANTHER" id="PTHR36509:SF3">
    <property type="entry name" value="SIGNAL PEPTIDE PROTEIN"/>
    <property type="match status" value="1"/>
</dbReference>
<proteinExistence type="predicted"/>
<gene>
    <name evidence="2" type="ORF">SAMN06273567_109176</name>
</gene>
<protein>
    <recommendedName>
        <fullName evidence="1">DUF1254 domain-containing protein</fullName>
    </recommendedName>
</protein>
<evidence type="ECO:0000313" key="2">
    <source>
        <dbReference type="EMBL" id="SMO96301.1"/>
    </source>
</evidence>
<accession>A0A521FLG5</accession>
<dbReference type="PANTHER" id="PTHR36509">
    <property type="entry name" value="BLL3101 PROTEIN"/>
    <property type="match status" value="1"/>
</dbReference>
<dbReference type="Gene3D" id="2.60.40.1610">
    <property type="entry name" value="Domain of unknown function DUF1254"/>
    <property type="match status" value="1"/>
</dbReference>
<dbReference type="Proteomes" id="UP000317484">
    <property type="component" value="Unassembled WGS sequence"/>
</dbReference>
<evidence type="ECO:0000313" key="3">
    <source>
        <dbReference type="Proteomes" id="UP000317484"/>
    </source>
</evidence>